<reference evidence="3 4" key="1">
    <citation type="journal article" date="2016" name="Mol. Biol. Evol.">
        <title>Comparative Genomics of Early-Diverging Mushroom-Forming Fungi Provides Insights into the Origins of Lignocellulose Decay Capabilities.</title>
        <authorList>
            <person name="Nagy L.G."/>
            <person name="Riley R."/>
            <person name="Tritt A."/>
            <person name="Adam C."/>
            <person name="Daum C."/>
            <person name="Floudas D."/>
            <person name="Sun H."/>
            <person name="Yadav J.S."/>
            <person name="Pangilinan J."/>
            <person name="Larsson K.H."/>
            <person name="Matsuura K."/>
            <person name="Barry K."/>
            <person name="Labutti K."/>
            <person name="Kuo R."/>
            <person name="Ohm R.A."/>
            <person name="Bhattacharya S.S."/>
            <person name="Shirouzu T."/>
            <person name="Yoshinaga Y."/>
            <person name="Martin F.M."/>
            <person name="Grigoriev I.V."/>
            <person name="Hibbett D.S."/>
        </authorList>
    </citation>
    <scope>NUCLEOTIDE SEQUENCE [LARGE SCALE GENOMIC DNA]</scope>
    <source>
        <strain evidence="3 4">93-53</strain>
    </source>
</reference>
<evidence type="ECO:0000256" key="2">
    <source>
        <dbReference type="SAM" id="Phobius"/>
    </source>
</evidence>
<keyword evidence="2" id="KW-0812">Transmembrane</keyword>
<proteinExistence type="predicted"/>
<evidence type="ECO:0000313" key="4">
    <source>
        <dbReference type="Proteomes" id="UP000076871"/>
    </source>
</evidence>
<organism evidence="3 4">
    <name type="scientific">Laetiporus sulphureus 93-53</name>
    <dbReference type="NCBI Taxonomy" id="1314785"/>
    <lineage>
        <taxon>Eukaryota</taxon>
        <taxon>Fungi</taxon>
        <taxon>Dikarya</taxon>
        <taxon>Basidiomycota</taxon>
        <taxon>Agaricomycotina</taxon>
        <taxon>Agaricomycetes</taxon>
        <taxon>Polyporales</taxon>
        <taxon>Laetiporus</taxon>
    </lineage>
</organism>
<dbReference type="RefSeq" id="XP_040760022.1">
    <property type="nucleotide sequence ID" value="XM_040910938.1"/>
</dbReference>
<name>A0A165C6E1_9APHY</name>
<evidence type="ECO:0000256" key="1">
    <source>
        <dbReference type="SAM" id="MobiDB-lite"/>
    </source>
</evidence>
<dbReference type="OrthoDB" id="3981028at2759"/>
<dbReference type="GeneID" id="63827967"/>
<gene>
    <name evidence="3" type="ORF">LAESUDRAFT_738864</name>
</gene>
<feature type="compositionally biased region" description="Pro residues" evidence="1">
    <location>
        <begin position="373"/>
        <end position="390"/>
    </location>
</feature>
<dbReference type="InParanoid" id="A0A165C6E1"/>
<dbReference type="EMBL" id="KV427654">
    <property type="protein sequence ID" value="KZT02282.1"/>
    <property type="molecule type" value="Genomic_DNA"/>
</dbReference>
<evidence type="ECO:0000313" key="3">
    <source>
        <dbReference type="EMBL" id="KZT02282.1"/>
    </source>
</evidence>
<feature type="compositionally biased region" description="Basic residues" evidence="1">
    <location>
        <begin position="341"/>
        <end position="353"/>
    </location>
</feature>
<protein>
    <submittedName>
        <fullName evidence="3">Uncharacterized protein</fullName>
    </submittedName>
</protein>
<keyword evidence="2" id="KW-1133">Transmembrane helix</keyword>
<dbReference type="STRING" id="1314785.A0A165C6E1"/>
<feature type="compositionally biased region" description="Low complexity" evidence="1">
    <location>
        <begin position="273"/>
        <end position="299"/>
    </location>
</feature>
<dbReference type="Proteomes" id="UP000076871">
    <property type="component" value="Unassembled WGS sequence"/>
</dbReference>
<feature type="region of interest" description="Disordered" evidence="1">
    <location>
        <begin position="263"/>
        <end position="390"/>
    </location>
</feature>
<keyword evidence="4" id="KW-1185">Reference proteome</keyword>
<accession>A0A165C6E1</accession>
<feature type="transmembrane region" description="Helical" evidence="2">
    <location>
        <begin position="412"/>
        <end position="429"/>
    </location>
</feature>
<sequence>MPTNAAVTTEDVGAAAPASISLKAASSPTSPTSSNSTAAALRSLYPRAARAFLQRDTALTHALLASAFTLLAPPPAGAGTPDPLAGQRRKWEILRITFETTLYAAPAAQDSDTVALPLREDLLLSPQPFIATVYNRSLALFTPAHPPRKPTAAFLPAQILVTLVLASLKLGCTQVGRGMVEEWLARRGGEEGAEDAEGYAKVLELYCLHVLPRLEEWDYAEEFIQLEMELPLETRKYMITSLHSLHAQGLAVSQRNRIQKSIPPSATEPILPPARSASPASSASSGSTHTATPTTPRPGGKSDLQSLTHMQPSPHSGSSQSISSAATSRTVTPALVERQRSRSSNRTRSRRGAQARSRDPRSGSSTRGAISPIPRPPRALPVEAPQPRPPTTLALVRSSLEALLHSMSRARLTAYLLFFVVFPLLSFVFRLRRRRTSAGPGPGPAPVGKGAVEEVRRRLRNGPLVETKSAGGLLRQMWEELVRAVSDTVQMGGRGLV</sequence>
<dbReference type="AlphaFoldDB" id="A0A165C6E1"/>
<feature type="compositionally biased region" description="Low complexity" evidence="1">
    <location>
        <begin position="311"/>
        <end position="328"/>
    </location>
</feature>
<keyword evidence="2" id="KW-0472">Membrane</keyword>